<dbReference type="Pfam" id="PF03959">
    <property type="entry name" value="FSH1"/>
    <property type="match status" value="1"/>
</dbReference>
<evidence type="ECO:0000313" key="3">
    <source>
        <dbReference type="EMBL" id="CEQ38917.1"/>
    </source>
</evidence>
<dbReference type="InterPro" id="IPR050593">
    <property type="entry name" value="LovG"/>
</dbReference>
<dbReference type="PANTHER" id="PTHR48070">
    <property type="entry name" value="ESTERASE OVCA2"/>
    <property type="match status" value="1"/>
</dbReference>
<dbReference type="InterPro" id="IPR029058">
    <property type="entry name" value="AB_hydrolase_fold"/>
</dbReference>
<gene>
    <name evidence="3" type="primary">SPOSA6832_00373</name>
</gene>
<evidence type="ECO:0000256" key="1">
    <source>
        <dbReference type="ARBA" id="ARBA00022801"/>
    </source>
</evidence>
<dbReference type="Gene3D" id="3.40.50.1820">
    <property type="entry name" value="alpha/beta hydrolase"/>
    <property type="match status" value="1"/>
</dbReference>
<dbReference type="SUPFAM" id="SSF53474">
    <property type="entry name" value="alpha/beta-Hydrolases"/>
    <property type="match status" value="1"/>
</dbReference>
<accession>A0A0D6EFW9</accession>
<evidence type="ECO:0000313" key="4">
    <source>
        <dbReference type="Proteomes" id="UP000243876"/>
    </source>
</evidence>
<proteinExistence type="predicted"/>
<organism evidence="3 4">
    <name type="scientific">Sporidiobolus salmonicolor</name>
    <name type="common">Yeast-like fungus</name>
    <name type="synonym">Sporobolomyces salmonicolor</name>
    <dbReference type="NCBI Taxonomy" id="5005"/>
    <lineage>
        <taxon>Eukaryota</taxon>
        <taxon>Fungi</taxon>
        <taxon>Dikarya</taxon>
        <taxon>Basidiomycota</taxon>
        <taxon>Pucciniomycotina</taxon>
        <taxon>Microbotryomycetes</taxon>
        <taxon>Sporidiobolales</taxon>
        <taxon>Sporidiobolaceae</taxon>
        <taxon>Sporobolomyces</taxon>
    </lineage>
</organism>
<dbReference type="OrthoDB" id="2094269at2759"/>
<feature type="domain" description="Serine hydrolase" evidence="2">
    <location>
        <begin position="3"/>
        <end position="205"/>
    </location>
</feature>
<dbReference type="Proteomes" id="UP000243876">
    <property type="component" value="Unassembled WGS sequence"/>
</dbReference>
<keyword evidence="4" id="KW-1185">Reference proteome</keyword>
<dbReference type="GO" id="GO:0005737">
    <property type="term" value="C:cytoplasm"/>
    <property type="evidence" value="ECO:0007669"/>
    <property type="project" value="TreeGrafter"/>
</dbReference>
<evidence type="ECO:0000259" key="2">
    <source>
        <dbReference type="Pfam" id="PF03959"/>
    </source>
</evidence>
<dbReference type="InterPro" id="IPR005645">
    <property type="entry name" value="FSH-like_dom"/>
</dbReference>
<name>A0A0D6EFW9_SPOSA</name>
<protein>
    <submittedName>
        <fullName evidence="3">SPOSA6832_00373-mRNA-1:cds</fullName>
    </submittedName>
</protein>
<dbReference type="GO" id="GO:0005634">
    <property type="term" value="C:nucleus"/>
    <property type="evidence" value="ECO:0007669"/>
    <property type="project" value="TreeGrafter"/>
</dbReference>
<sequence length="301" mass="32412">MPKPRILCLPGYTQNATIFSGRLGAIRKALKDTAELIFVDPPHIVEMPTESSSDFKDKFDSTASAAPTSAADTPRAWWFAETAEDGTSDFSRFRGFDVTLVYLRELMEKHAPIQGILGFSQGAASAAILAALVENPQLDPVFSAPPKDENTPWPPKPFDFAILSAGFLPLDPKVKAYFDVKPKTPTLHVLGRADTIVGEGESSSYCTHSLVLTFISFQSGQSRSHMRSSMPGSNGTTEGSRLPLFTLTTTTGHHTPNKASWRQFFKAYIEAFGDEGKGAEGVVDIPSPMSGPAAVEAGGKL</sequence>
<dbReference type="GO" id="GO:0016787">
    <property type="term" value="F:hydrolase activity"/>
    <property type="evidence" value="ECO:0007669"/>
    <property type="project" value="UniProtKB-KW"/>
</dbReference>
<dbReference type="EMBL" id="CENE01000001">
    <property type="protein sequence ID" value="CEQ38917.1"/>
    <property type="molecule type" value="Genomic_DNA"/>
</dbReference>
<keyword evidence="1" id="KW-0378">Hydrolase</keyword>
<dbReference type="PANTHER" id="PTHR48070:SF6">
    <property type="entry name" value="ESTERASE OVCA2"/>
    <property type="match status" value="1"/>
</dbReference>
<reference evidence="4" key="1">
    <citation type="submission" date="2015-02" db="EMBL/GenBank/DDBJ databases">
        <authorList>
            <person name="Gon?alves P."/>
        </authorList>
    </citation>
    <scope>NUCLEOTIDE SEQUENCE [LARGE SCALE GENOMIC DNA]</scope>
</reference>
<dbReference type="AlphaFoldDB" id="A0A0D6EFW9"/>